<gene>
    <name evidence="1" type="ORF">EYF80_049856</name>
</gene>
<keyword evidence="2" id="KW-1185">Reference proteome</keyword>
<sequence length="135" mass="14658">MPLRHITSDTMHPSPAVNTVLSNKALPRVQLSGFTSPSGLRGTEGSFIVTAGGDMLCAAFLEAELIGPGDQKPLLCELVDFCVIGCRTEGLVQMCLVSSWKSSWQGRNWGYWSSPSRMLTVMLVLVLKCWAVLIS</sequence>
<organism evidence="1 2">
    <name type="scientific">Liparis tanakae</name>
    <name type="common">Tanaka's snailfish</name>
    <dbReference type="NCBI Taxonomy" id="230148"/>
    <lineage>
        <taxon>Eukaryota</taxon>
        <taxon>Metazoa</taxon>
        <taxon>Chordata</taxon>
        <taxon>Craniata</taxon>
        <taxon>Vertebrata</taxon>
        <taxon>Euteleostomi</taxon>
        <taxon>Actinopterygii</taxon>
        <taxon>Neopterygii</taxon>
        <taxon>Teleostei</taxon>
        <taxon>Neoteleostei</taxon>
        <taxon>Acanthomorphata</taxon>
        <taxon>Eupercaria</taxon>
        <taxon>Perciformes</taxon>
        <taxon>Cottioidei</taxon>
        <taxon>Cottales</taxon>
        <taxon>Liparidae</taxon>
        <taxon>Liparis</taxon>
    </lineage>
</organism>
<evidence type="ECO:0000313" key="2">
    <source>
        <dbReference type="Proteomes" id="UP000314294"/>
    </source>
</evidence>
<dbReference type="Proteomes" id="UP000314294">
    <property type="component" value="Unassembled WGS sequence"/>
</dbReference>
<name>A0A4Z2FGF3_9TELE</name>
<proteinExistence type="predicted"/>
<comment type="caution">
    <text evidence="1">The sequence shown here is derived from an EMBL/GenBank/DDBJ whole genome shotgun (WGS) entry which is preliminary data.</text>
</comment>
<accession>A0A4Z2FGF3</accession>
<dbReference type="EMBL" id="SRLO01001229">
    <property type="protein sequence ID" value="TNN39980.1"/>
    <property type="molecule type" value="Genomic_DNA"/>
</dbReference>
<reference evidence="1 2" key="1">
    <citation type="submission" date="2019-03" db="EMBL/GenBank/DDBJ databases">
        <title>First draft genome of Liparis tanakae, snailfish: a comprehensive survey of snailfish specific genes.</title>
        <authorList>
            <person name="Kim W."/>
            <person name="Song I."/>
            <person name="Jeong J.-H."/>
            <person name="Kim D."/>
            <person name="Kim S."/>
            <person name="Ryu S."/>
            <person name="Song J.Y."/>
            <person name="Lee S.K."/>
        </authorList>
    </citation>
    <scope>NUCLEOTIDE SEQUENCE [LARGE SCALE GENOMIC DNA]</scope>
    <source>
        <tissue evidence="1">Muscle</tissue>
    </source>
</reference>
<dbReference type="AlphaFoldDB" id="A0A4Z2FGF3"/>
<evidence type="ECO:0000313" key="1">
    <source>
        <dbReference type="EMBL" id="TNN39980.1"/>
    </source>
</evidence>
<protein>
    <submittedName>
        <fullName evidence="1">Uncharacterized protein</fullName>
    </submittedName>
</protein>